<protein>
    <submittedName>
        <fullName evidence="2">Uncharacterized protein LOC114327239</fullName>
    </submittedName>
</protein>
<gene>
    <name evidence="2" type="primary">LOC114327239</name>
</gene>
<sequence length="148" mass="17219">MSLTLTQDFKYQLKKLALSCESIENDDAKTKNYTGLANYNVFKIALKYITPFIKYHQNTVLSPSDQVLLTLAKLSLNLDYKDLGYRFSISPYPVSTYFKNTLYIMCLRLKKFVFWPDRDILKKTMQNSLKESFHGNTTGIIDFGRMLV</sequence>
<dbReference type="Pfam" id="PF13613">
    <property type="entry name" value="HTH_Tnp_4"/>
    <property type="match status" value="1"/>
</dbReference>
<dbReference type="PANTHER" id="PTHR23080">
    <property type="entry name" value="THAP DOMAIN PROTEIN"/>
    <property type="match status" value="1"/>
</dbReference>
<organism evidence="2">
    <name type="scientific">Diabrotica virgifera virgifera</name>
    <name type="common">western corn rootworm</name>
    <dbReference type="NCBI Taxonomy" id="50390"/>
    <lineage>
        <taxon>Eukaryota</taxon>
        <taxon>Metazoa</taxon>
        <taxon>Ecdysozoa</taxon>
        <taxon>Arthropoda</taxon>
        <taxon>Hexapoda</taxon>
        <taxon>Insecta</taxon>
        <taxon>Pterygota</taxon>
        <taxon>Neoptera</taxon>
        <taxon>Endopterygota</taxon>
        <taxon>Coleoptera</taxon>
        <taxon>Polyphaga</taxon>
        <taxon>Cucujiformia</taxon>
        <taxon>Chrysomeloidea</taxon>
        <taxon>Chrysomelidae</taxon>
        <taxon>Galerucinae</taxon>
        <taxon>Diabroticina</taxon>
        <taxon>Diabroticites</taxon>
        <taxon>Diabrotica</taxon>
    </lineage>
</organism>
<feature type="domain" description="Transposase Helix-turn-helix" evidence="1">
    <location>
        <begin position="61"/>
        <end position="110"/>
    </location>
</feature>
<name>A0A6P7FE00_DIAVI</name>
<reference evidence="2" key="1">
    <citation type="submission" date="2025-08" db="UniProtKB">
        <authorList>
            <consortium name="RefSeq"/>
        </authorList>
    </citation>
    <scope>IDENTIFICATION</scope>
</reference>
<proteinExistence type="predicted"/>
<evidence type="ECO:0000313" key="2">
    <source>
        <dbReference type="RefSeq" id="XP_028131585.1"/>
    </source>
</evidence>
<dbReference type="RefSeq" id="XP_028131585.1">
    <property type="nucleotide sequence ID" value="XM_028275784.1"/>
</dbReference>
<dbReference type="InterPro" id="IPR027805">
    <property type="entry name" value="Transposase_HTH_dom"/>
</dbReference>
<evidence type="ECO:0000259" key="1">
    <source>
        <dbReference type="Pfam" id="PF13613"/>
    </source>
</evidence>
<accession>A0A6P7FE00</accession>
<dbReference type="InParanoid" id="A0A6P7FE00"/>
<dbReference type="AlphaFoldDB" id="A0A6P7FE00"/>